<keyword evidence="1" id="KW-0472">Membrane</keyword>
<accession>A0A1Z4LRG4</accession>
<feature type="transmembrane region" description="Helical" evidence="1">
    <location>
        <begin position="64"/>
        <end position="88"/>
    </location>
</feature>
<proteinExistence type="predicted"/>
<gene>
    <name evidence="2" type="ORF">NIES267_33010</name>
</gene>
<keyword evidence="1" id="KW-1133">Transmembrane helix</keyword>
<sequence>MNTPSHAILNLVAFSEKLRAKASLAIFIGAILPDVPIFIFFFLMKFVYRYSSSKIWGEIYFQPFWQNIVSIFHSIPLALIGVLICHFAKWRVVEIGFISMVMHSLLDLPVHNDDAHRHFYPFSNYRFISPFSYWDVNHYGAIVAFIEMSLVLASSVYLFSAFRSYWIRGLMISVNVVYLFGYFRFYLR</sequence>
<dbReference type="AlphaFoldDB" id="A0A1Z4LRG4"/>
<evidence type="ECO:0008006" key="4">
    <source>
        <dbReference type="Google" id="ProtNLM"/>
    </source>
</evidence>
<name>A0A1Z4LRG4_9CYAN</name>
<dbReference type="OrthoDB" id="7631418at2"/>
<feature type="transmembrane region" description="Helical" evidence="1">
    <location>
        <begin position="136"/>
        <end position="159"/>
    </location>
</feature>
<feature type="transmembrane region" description="Helical" evidence="1">
    <location>
        <begin position="24"/>
        <end position="44"/>
    </location>
</feature>
<evidence type="ECO:0000313" key="2">
    <source>
        <dbReference type="EMBL" id="BAY83807.1"/>
    </source>
</evidence>
<dbReference type="EMBL" id="AP018227">
    <property type="protein sequence ID" value="BAY83807.1"/>
    <property type="molecule type" value="Genomic_DNA"/>
</dbReference>
<feature type="transmembrane region" description="Helical" evidence="1">
    <location>
        <begin position="165"/>
        <end position="187"/>
    </location>
</feature>
<evidence type="ECO:0000313" key="3">
    <source>
        <dbReference type="Proteomes" id="UP000218418"/>
    </source>
</evidence>
<reference evidence="2 3" key="1">
    <citation type="submission" date="2017-06" db="EMBL/GenBank/DDBJ databases">
        <title>Genome sequencing of cyanobaciteial culture collection at National Institute for Environmental Studies (NIES).</title>
        <authorList>
            <person name="Hirose Y."/>
            <person name="Shimura Y."/>
            <person name="Fujisawa T."/>
            <person name="Nakamura Y."/>
            <person name="Kawachi M."/>
        </authorList>
    </citation>
    <scope>NUCLEOTIDE SEQUENCE [LARGE SCALE GENOMIC DNA]</scope>
    <source>
        <strain evidence="2 3">NIES-267</strain>
    </source>
</reference>
<protein>
    <recommendedName>
        <fullName evidence="4">Phospholipase C/D domain-containing protein</fullName>
    </recommendedName>
</protein>
<evidence type="ECO:0000256" key="1">
    <source>
        <dbReference type="SAM" id="Phobius"/>
    </source>
</evidence>
<organism evidence="2 3">
    <name type="scientific">Calothrix parasitica NIES-267</name>
    <dbReference type="NCBI Taxonomy" id="1973488"/>
    <lineage>
        <taxon>Bacteria</taxon>
        <taxon>Bacillati</taxon>
        <taxon>Cyanobacteriota</taxon>
        <taxon>Cyanophyceae</taxon>
        <taxon>Nostocales</taxon>
        <taxon>Calotrichaceae</taxon>
        <taxon>Calothrix</taxon>
    </lineage>
</organism>
<keyword evidence="3" id="KW-1185">Reference proteome</keyword>
<dbReference type="Proteomes" id="UP000218418">
    <property type="component" value="Chromosome"/>
</dbReference>
<keyword evidence="1" id="KW-0812">Transmembrane</keyword>